<protein>
    <submittedName>
        <fullName evidence="3">Chaperone protein DnaJ</fullName>
    </submittedName>
</protein>
<dbReference type="SUPFAM" id="SSF46565">
    <property type="entry name" value="Chaperone J-domain"/>
    <property type="match status" value="1"/>
</dbReference>
<evidence type="ECO:0000259" key="2">
    <source>
        <dbReference type="PROSITE" id="PS50076"/>
    </source>
</evidence>
<dbReference type="CDD" id="cd06257">
    <property type="entry name" value="DnaJ"/>
    <property type="match status" value="1"/>
</dbReference>
<dbReference type="AlphaFoldDB" id="A0A226D2A0"/>
<organism evidence="3 4">
    <name type="scientific">Folsomia candida</name>
    <name type="common">Springtail</name>
    <dbReference type="NCBI Taxonomy" id="158441"/>
    <lineage>
        <taxon>Eukaryota</taxon>
        <taxon>Metazoa</taxon>
        <taxon>Ecdysozoa</taxon>
        <taxon>Arthropoda</taxon>
        <taxon>Hexapoda</taxon>
        <taxon>Collembola</taxon>
        <taxon>Entomobryomorpha</taxon>
        <taxon>Isotomoidea</taxon>
        <taxon>Isotomidae</taxon>
        <taxon>Proisotominae</taxon>
        <taxon>Folsomia</taxon>
    </lineage>
</organism>
<evidence type="ECO:0000313" key="3">
    <source>
        <dbReference type="EMBL" id="OXA39705.1"/>
    </source>
</evidence>
<feature type="region of interest" description="Disordered" evidence="1">
    <location>
        <begin position="532"/>
        <end position="597"/>
    </location>
</feature>
<feature type="domain" description="J" evidence="2">
    <location>
        <begin position="596"/>
        <end position="655"/>
    </location>
</feature>
<reference evidence="3 4" key="1">
    <citation type="submission" date="2015-12" db="EMBL/GenBank/DDBJ databases">
        <title>The genome of Folsomia candida.</title>
        <authorList>
            <person name="Faddeeva A."/>
            <person name="Derks M.F."/>
            <person name="Anvar Y."/>
            <person name="Smit S."/>
            <person name="Van Straalen N."/>
            <person name="Roelofs D."/>
        </authorList>
    </citation>
    <scope>NUCLEOTIDE SEQUENCE [LARGE SCALE GENOMIC DNA]</scope>
    <source>
        <strain evidence="3 4">VU population</strain>
        <tissue evidence="3">Whole body</tissue>
    </source>
</reference>
<proteinExistence type="predicted"/>
<sequence>MSSNEGWEEGVAKLDLTDGIHADDEKERADLVKLLKARILRQESFFNWIPDQDTFDYVARTAYASINSKFEELRQQDDEIEERNSAFELVGNRLVVCYLGMELKKEADKIDLLLQSASDFLEKCFIARKYISIEYYDGFKYLLTILEQYWRVVCQGGVGTTLDKLKEWSNCEGADYQSLPRKGQVGVLSAKSTFLGETYRKGFDLQAELLAQMAIMDPTQAEWHLVLHYVLKFKRRNGIRGDDSPDHRETSEVLEAVKLAPSRPRVRVAYASCLAEHVRANVYQRTQVGIDFVTKTFSGAEEAVQFLRKETRDILDLDPVSVQCNITIAEIFSVTLPKKFRDLPFTKKCIERALLFHPNSSKANNRMGIFFLTVVKNDAAKAAEFFRYAVEADNRNFPALLQLLQTYMANPVKNEDAIKEIFERDEKDFSDERVASFYVQKGFFACMRKEFEEALQFWATAYEKNSACMEADLQKLVYFKDRYGWDQDPDLTYDGIIEALQRLEYSAQGDPTSRILIISILAAAKRKEESRSFRGGFRGGRGRGRGPFGSGRGHYSGGRGSSWTGGGRFGGGRGGRGGFGGGDQDSNPPATKPKPSHYEVLGVKPSASKDEIKKAYRTMALKHHPDKNPNLSGAERARNEELMKAINVAYEVLVN</sequence>
<dbReference type="Pfam" id="PF00226">
    <property type="entry name" value="DnaJ"/>
    <property type="match status" value="1"/>
</dbReference>
<keyword evidence="4" id="KW-1185">Reference proteome</keyword>
<dbReference type="PANTHER" id="PTHR24074">
    <property type="entry name" value="CO-CHAPERONE PROTEIN DJLA"/>
    <property type="match status" value="1"/>
</dbReference>
<dbReference type="InterPro" id="IPR050817">
    <property type="entry name" value="DjlA_DnaK_co-chaperone"/>
</dbReference>
<dbReference type="Gene3D" id="1.25.40.10">
    <property type="entry name" value="Tetratricopeptide repeat domain"/>
    <property type="match status" value="1"/>
</dbReference>
<dbReference type="PROSITE" id="PS50076">
    <property type="entry name" value="DNAJ_2"/>
    <property type="match status" value="1"/>
</dbReference>
<dbReference type="Proteomes" id="UP000198287">
    <property type="component" value="Unassembled WGS sequence"/>
</dbReference>
<evidence type="ECO:0000313" key="4">
    <source>
        <dbReference type="Proteomes" id="UP000198287"/>
    </source>
</evidence>
<dbReference type="SUPFAM" id="SSF81901">
    <property type="entry name" value="HCP-like"/>
    <property type="match status" value="1"/>
</dbReference>
<evidence type="ECO:0000256" key="1">
    <source>
        <dbReference type="SAM" id="MobiDB-lite"/>
    </source>
</evidence>
<dbReference type="EMBL" id="LNIX01000037">
    <property type="protein sequence ID" value="OXA39705.1"/>
    <property type="molecule type" value="Genomic_DNA"/>
</dbReference>
<dbReference type="SMART" id="SM00271">
    <property type="entry name" value="DnaJ"/>
    <property type="match status" value="1"/>
</dbReference>
<dbReference type="InterPro" id="IPR011990">
    <property type="entry name" value="TPR-like_helical_dom_sf"/>
</dbReference>
<dbReference type="InterPro" id="IPR001623">
    <property type="entry name" value="DnaJ_domain"/>
</dbReference>
<name>A0A226D2A0_FOLCA</name>
<accession>A0A226D2A0</accession>
<dbReference type="OrthoDB" id="66964at2759"/>
<dbReference type="InterPro" id="IPR036869">
    <property type="entry name" value="J_dom_sf"/>
</dbReference>
<dbReference type="STRING" id="158441.A0A226D2A0"/>
<dbReference type="Gene3D" id="1.10.287.110">
    <property type="entry name" value="DnaJ domain"/>
    <property type="match status" value="1"/>
</dbReference>
<comment type="caution">
    <text evidence="3">The sequence shown here is derived from an EMBL/GenBank/DDBJ whole genome shotgun (WGS) entry which is preliminary data.</text>
</comment>
<feature type="compositionally biased region" description="Gly residues" evidence="1">
    <location>
        <begin position="545"/>
        <end position="583"/>
    </location>
</feature>
<dbReference type="PRINTS" id="PR00625">
    <property type="entry name" value="JDOMAIN"/>
</dbReference>
<gene>
    <name evidence="3" type="ORF">Fcan01_25439</name>
</gene>